<dbReference type="AlphaFoldDB" id="A0A1T4YTD9"/>
<sequence>MSEAVKFFDGFTDGMMDGLRVAMHAEILKFDNVTMKADIQPLQGGLPPILDVPVSFQKAGAFFIRMPFKKGDKVIVVFNDYPLDDAGERRHHLDDAMIVSGLSEMPMPAEHENDLLIAHENMKTKIVIDEVGSVSILTKQQDISLTSEQGNINLTAPNGLVNISDRRNGS</sequence>
<dbReference type="InterPro" id="IPR041599">
    <property type="entry name" value="Gp138_N"/>
</dbReference>
<evidence type="ECO:0000313" key="2">
    <source>
        <dbReference type="EMBL" id="SKB05094.1"/>
    </source>
</evidence>
<organism evidence="2 3">
    <name type="scientific">Sporosarcina newyorkensis</name>
    <dbReference type="NCBI Taxonomy" id="759851"/>
    <lineage>
        <taxon>Bacteria</taxon>
        <taxon>Bacillati</taxon>
        <taxon>Bacillota</taxon>
        <taxon>Bacilli</taxon>
        <taxon>Bacillales</taxon>
        <taxon>Caryophanaceae</taxon>
        <taxon>Sporosarcina</taxon>
    </lineage>
</organism>
<dbReference type="Gene3D" id="2.40.50.230">
    <property type="entry name" value="Gp5 N-terminal domain"/>
    <property type="match status" value="1"/>
</dbReference>
<reference evidence="3" key="1">
    <citation type="submission" date="2017-02" db="EMBL/GenBank/DDBJ databases">
        <authorList>
            <person name="Varghese N."/>
            <person name="Submissions S."/>
        </authorList>
    </citation>
    <scope>NUCLEOTIDE SEQUENCE [LARGE SCALE GENOMIC DNA]</scope>
    <source>
        <strain evidence="3">DSM 23966</strain>
    </source>
</reference>
<keyword evidence="3" id="KW-1185">Reference proteome</keyword>
<evidence type="ECO:0000259" key="1">
    <source>
        <dbReference type="Pfam" id="PF18352"/>
    </source>
</evidence>
<proteinExistence type="predicted"/>
<feature type="domain" description="Phage protein Gp138 N-terminal" evidence="1">
    <location>
        <begin position="44"/>
        <end position="101"/>
    </location>
</feature>
<gene>
    <name evidence="2" type="ORF">SAMN04244570_3552</name>
</gene>
<dbReference type="InterPro" id="IPR037026">
    <property type="entry name" value="Vgr_OB-fold_dom_sf"/>
</dbReference>
<name>A0A1T4YTD9_9BACL</name>
<dbReference type="EMBL" id="FUYJ01000009">
    <property type="protein sequence ID" value="SKB05094.1"/>
    <property type="molecule type" value="Genomic_DNA"/>
</dbReference>
<protein>
    <recommendedName>
        <fullName evidence="1">Phage protein Gp138 N-terminal domain-containing protein</fullName>
    </recommendedName>
</protein>
<dbReference type="Proteomes" id="UP000190042">
    <property type="component" value="Unassembled WGS sequence"/>
</dbReference>
<dbReference type="Pfam" id="PF18352">
    <property type="entry name" value="Gp138_N"/>
    <property type="match status" value="1"/>
</dbReference>
<dbReference type="RefSeq" id="WP_078818517.1">
    <property type="nucleotide sequence ID" value="NZ_FUYJ01000009.1"/>
</dbReference>
<evidence type="ECO:0000313" key="3">
    <source>
        <dbReference type="Proteomes" id="UP000190042"/>
    </source>
</evidence>
<accession>A0A1T4YTD9</accession>